<keyword evidence="5 6" id="KW-0949">S-adenosyl-L-methionine</keyword>
<evidence type="ECO:0000256" key="5">
    <source>
        <dbReference type="ARBA" id="ARBA00022691"/>
    </source>
</evidence>
<feature type="binding site" evidence="6">
    <location>
        <position position="96"/>
    </location>
    <ligand>
        <name>S-adenosyl-L-methionine</name>
        <dbReference type="ChEBI" id="CHEBI:59789"/>
    </ligand>
</feature>
<comment type="subcellular location">
    <subcellularLocation>
        <location evidence="6">Cytoplasm</location>
    </subcellularLocation>
</comment>
<dbReference type="GO" id="GO:0005737">
    <property type="term" value="C:cytoplasm"/>
    <property type="evidence" value="ECO:0007669"/>
    <property type="project" value="UniProtKB-SubCell"/>
</dbReference>
<keyword evidence="4 6" id="KW-0808">Transferase</keyword>
<feature type="binding site" evidence="6">
    <location>
        <begin position="50"/>
        <end position="52"/>
    </location>
    <ligand>
        <name>S-adenosyl-L-methionine</name>
        <dbReference type="ChEBI" id="CHEBI:59789"/>
    </ligand>
</feature>
<dbReference type="EMBL" id="LT630450">
    <property type="protein sequence ID" value="SFV72778.1"/>
    <property type="molecule type" value="Genomic_DNA"/>
</dbReference>
<feature type="binding site" evidence="6">
    <location>
        <position position="124"/>
    </location>
    <ligand>
        <name>S-adenosyl-L-methionine</name>
        <dbReference type="ChEBI" id="CHEBI:59789"/>
    </ligand>
</feature>
<dbReference type="HAMAP" id="MF_01007">
    <property type="entry name" value="16SrRNA_methyltr_H"/>
    <property type="match status" value="1"/>
</dbReference>
<dbReference type="RefSeq" id="WP_083575299.1">
    <property type="nucleotide sequence ID" value="NZ_CALJDE010000062.1"/>
</dbReference>
<dbReference type="AlphaFoldDB" id="A0A1K1LDK4"/>
<dbReference type="Pfam" id="PF01795">
    <property type="entry name" value="Methyltransf_5"/>
    <property type="match status" value="1"/>
</dbReference>
<dbReference type="Proteomes" id="UP000186323">
    <property type="component" value="Chromosome I"/>
</dbReference>
<dbReference type="Gene3D" id="3.40.50.150">
    <property type="entry name" value="Vaccinia Virus protein VP39"/>
    <property type="match status" value="1"/>
</dbReference>
<dbReference type="OrthoDB" id="9806637at2"/>
<reference evidence="8" key="1">
    <citation type="submission" date="2016-10" db="EMBL/GenBank/DDBJ databases">
        <authorList>
            <person name="Wegmann U."/>
        </authorList>
    </citation>
    <scope>NUCLEOTIDE SEQUENCE [LARGE SCALE GENOMIC DNA]</scope>
</reference>
<dbReference type="SUPFAM" id="SSF53335">
    <property type="entry name" value="S-adenosyl-L-methionine-dependent methyltransferases"/>
    <property type="match status" value="1"/>
</dbReference>
<dbReference type="InterPro" id="IPR023397">
    <property type="entry name" value="SAM-dep_MeTrfase_MraW_recog"/>
</dbReference>
<organism evidence="7 8">
    <name type="scientific">Desulfovibrio piger</name>
    <dbReference type="NCBI Taxonomy" id="901"/>
    <lineage>
        <taxon>Bacteria</taxon>
        <taxon>Pseudomonadati</taxon>
        <taxon>Thermodesulfobacteriota</taxon>
        <taxon>Desulfovibrionia</taxon>
        <taxon>Desulfovibrionales</taxon>
        <taxon>Desulfovibrionaceae</taxon>
        <taxon>Desulfovibrio</taxon>
    </lineage>
</organism>
<comment type="catalytic activity">
    <reaction evidence="6">
        <text>cytidine(1402) in 16S rRNA + S-adenosyl-L-methionine = N(4)-methylcytidine(1402) in 16S rRNA + S-adenosyl-L-homocysteine + H(+)</text>
        <dbReference type="Rhea" id="RHEA:42928"/>
        <dbReference type="Rhea" id="RHEA-COMP:10286"/>
        <dbReference type="Rhea" id="RHEA-COMP:10287"/>
        <dbReference type="ChEBI" id="CHEBI:15378"/>
        <dbReference type="ChEBI" id="CHEBI:57856"/>
        <dbReference type="ChEBI" id="CHEBI:59789"/>
        <dbReference type="ChEBI" id="CHEBI:74506"/>
        <dbReference type="ChEBI" id="CHEBI:82748"/>
        <dbReference type="EC" id="2.1.1.199"/>
    </reaction>
</comment>
<dbReference type="KEGG" id="dpg:DESPIGER_0913"/>
<feature type="binding site" evidence="6">
    <location>
        <position position="117"/>
    </location>
    <ligand>
        <name>S-adenosyl-L-methionine</name>
        <dbReference type="ChEBI" id="CHEBI:59789"/>
    </ligand>
</feature>
<evidence type="ECO:0000313" key="8">
    <source>
        <dbReference type="Proteomes" id="UP000186323"/>
    </source>
</evidence>
<dbReference type="GO" id="GO:0071424">
    <property type="term" value="F:rRNA (cytosine-N4-)-methyltransferase activity"/>
    <property type="evidence" value="ECO:0007669"/>
    <property type="project" value="UniProtKB-UniRule"/>
</dbReference>
<comment type="similarity">
    <text evidence="1 6">Belongs to the methyltransferase superfamily. RsmH family.</text>
</comment>
<name>A0A1K1LDK4_9BACT</name>
<comment type="function">
    <text evidence="6">Specifically methylates the N4 position of cytidine in position 1402 (C1402) of 16S rRNA.</text>
</comment>
<evidence type="ECO:0000256" key="3">
    <source>
        <dbReference type="ARBA" id="ARBA00022603"/>
    </source>
</evidence>
<evidence type="ECO:0000256" key="6">
    <source>
        <dbReference type="HAMAP-Rule" id="MF_01007"/>
    </source>
</evidence>
<keyword evidence="6" id="KW-0963">Cytoplasm</keyword>
<evidence type="ECO:0000256" key="1">
    <source>
        <dbReference type="ARBA" id="ARBA00010396"/>
    </source>
</evidence>
<dbReference type="InterPro" id="IPR029063">
    <property type="entry name" value="SAM-dependent_MTases_sf"/>
</dbReference>
<dbReference type="PIRSF" id="PIRSF004486">
    <property type="entry name" value="MraW"/>
    <property type="match status" value="1"/>
</dbReference>
<keyword evidence="8" id="KW-1185">Reference proteome</keyword>
<gene>
    <name evidence="6" type="primary">rsmH</name>
    <name evidence="7" type="ORF">DESPIGER_0913</name>
</gene>
<dbReference type="GO" id="GO:0070475">
    <property type="term" value="P:rRNA base methylation"/>
    <property type="evidence" value="ECO:0007669"/>
    <property type="project" value="UniProtKB-UniRule"/>
</dbReference>
<dbReference type="Gene3D" id="1.10.150.170">
    <property type="entry name" value="Putative methyltransferase TM0872, insert domain"/>
    <property type="match status" value="1"/>
</dbReference>
<dbReference type="SUPFAM" id="SSF81799">
    <property type="entry name" value="Putative methyltransferase TM0872, insert domain"/>
    <property type="match status" value="1"/>
</dbReference>
<dbReference type="EC" id="2.1.1.199" evidence="6"/>
<feature type="binding site" evidence="6">
    <location>
        <position position="69"/>
    </location>
    <ligand>
        <name>S-adenosyl-L-methionine</name>
        <dbReference type="ChEBI" id="CHEBI:59789"/>
    </ligand>
</feature>
<evidence type="ECO:0000256" key="2">
    <source>
        <dbReference type="ARBA" id="ARBA00022552"/>
    </source>
</evidence>
<keyword evidence="2 6" id="KW-0698">rRNA processing</keyword>
<accession>A0A1K1LDK4</accession>
<keyword evidence="3 6" id="KW-0489">Methyltransferase</keyword>
<sequence length="334" mass="37274">MTMQQQGQERNAADLHIPVLMKETLAALQPVLDAGRGRPVRILDGTLGMAGHSCAMLRAAPRAELCALDRDEEALELARRRLEPFGGRVHTYHCRYSQFGEALDDLGWDRVDAVLLDIGVSSLQLDEAERGFSFYGDGPLDMRMDQHSGAPSAWHWVNRENFDRLKECIATLGEEPQAGRIARAIVDARQKSPIDTTAQLAALVEKAYPPAWRAKARRHPATRTFQALRMAVNDELGELRRFLDAILGRLSLGGRLAVISFHSLEDRMVKQAMRHWAEGCRCPRHVPVCVCHHVPEVEILYKKPVQADEEELAVNPRASSAKLRAVEKIAEAVS</sequence>
<dbReference type="PANTHER" id="PTHR11265">
    <property type="entry name" value="S-ADENOSYL-METHYLTRANSFERASE MRAW"/>
    <property type="match status" value="1"/>
</dbReference>
<protein>
    <recommendedName>
        <fullName evidence="6">Ribosomal RNA small subunit methyltransferase H</fullName>
        <ecNumber evidence="6">2.1.1.199</ecNumber>
    </recommendedName>
    <alternativeName>
        <fullName evidence="6">16S rRNA m(4)C1402 methyltransferase</fullName>
    </alternativeName>
    <alternativeName>
        <fullName evidence="6">rRNA (cytosine-N(4)-)-methyltransferase RsmH</fullName>
    </alternativeName>
</protein>
<proteinExistence type="inferred from homology"/>
<evidence type="ECO:0000256" key="4">
    <source>
        <dbReference type="ARBA" id="ARBA00022679"/>
    </source>
</evidence>
<dbReference type="NCBIfam" id="TIGR00006">
    <property type="entry name" value="16S rRNA (cytosine(1402)-N(4))-methyltransferase RsmH"/>
    <property type="match status" value="1"/>
</dbReference>
<dbReference type="InterPro" id="IPR002903">
    <property type="entry name" value="RsmH"/>
</dbReference>
<evidence type="ECO:0000313" key="7">
    <source>
        <dbReference type="EMBL" id="SFV72778.1"/>
    </source>
</evidence>
<dbReference type="PANTHER" id="PTHR11265:SF0">
    <property type="entry name" value="12S RRNA N4-METHYLCYTIDINE METHYLTRANSFERASE"/>
    <property type="match status" value="1"/>
</dbReference>